<keyword evidence="4" id="KW-1185">Reference proteome</keyword>
<dbReference type="InterPro" id="IPR011009">
    <property type="entry name" value="Kinase-like_dom_sf"/>
</dbReference>
<reference evidence="3 4" key="1">
    <citation type="submission" date="2020-07" db="EMBL/GenBank/DDBJ databases">
        <title>Luteimonas sp. SJ-92.</title>
        <authorList>
            <person name="Huang X.-X."/>
            <person name="Xu L."/>
            <person name="Sun J.-Q."/>
        </authorList>
    </citation>
    <scope>NUCLEOTIDE SEQUENCE [LARGE SCALE GENOMIC DNA]</scope>
    <source>
        <strain evidence="3 4">SJ-92</strain>
    </source>
</reference>
<accession>A0A853J7M7</accession>
<dbReference type="PANTHER" id="PTHR12149:SF8">
    <property type="entry name" value="PROTEIN-RIBULOSAMINE 3-KINASE"/>
    <property type="match status" value="1"/>
</dbReference>
<dbReference type="Gene3D" id="1.20.1270.240">
    <property type="match status" value="1"/>
</dbReference>
<dbReference type="AlphaFoldDB" id="A0A853J7M7"/>
<dbReference type="SUPFAM" id="SSF56112">
    <property type="entry name" value="Protein kinase-like (PK-like)"/>
    <property type="match status" value="1"/>
</dbReference>
<dbReference type="Pfam" id="PF03881">
    <property type="entry name" value="Fructosamin_kin"/>
    <property type="match status" value="1"/>
</dbReference>
<comment type="similarity">
    <text evidence="1 2">Belongs to the fructosamine kinase family.</text>
</comment>
<protein>
    <submittedName>
        <fullName evidence="3">Fructosamine kinase family protein</fullName>
    </submittedName>
</protein>
<sequence length="268" mass="28795">MEMTLRARLDALGDGVHRLRLADGRAVVAKRRCAAPPGFFAVEAHGLALLRDAHALRVPDVAAVAEDALVVADLGRGRPDRSAWERAGAALARQHARIGDRFGLDRDGWCGDSAQANTPMDDGWRFFAECRLLPQARRALDAGRLGAGDVASIERLCAGLPARVPAQPPALLHGDLWSGNLHACGDGELALIDAGAVHFGWAEAELAMLTLFGEPPEPFFAAYHEAAAVDQGWRGRAPLYNLYHLLNHLNLFGSAYLAAVRGALRPLR</sequence>
<evidence type="ECO:0000313" key="4">
    <source>
        <dbReference type="Proteomes" id="UP000578091"/>
    </source>
</evidence>
<dbReference type="Proteomes" id="UP000578091">
    <property type="component" value="Unassembled WGS sequence"/>
</dbReference>
<dbReference type="GO" id="GO:0016301">
    <property type="term" value="F:kinase activity"/>
    <property type="evidence" value="ECO:0007669"/>
    <property type="project" value="UniProtKB-UniRule"/>
</dbReference>
<dbReference type="PIRSF" id="PIRSF006221">
    <property type="entry name" value="Ketosamine-3-kinase"/>
    <property type="match status" value="1"/>
</dbReference>
<evidence type="ECO:0000256" key="2">
    <source>
        <dbReference type="PIRNR" id="PIRNR006221"/>
    </source>
</evidence>
<dbReference type="RefSeq" id="WP_180676903.1">
    <property type="nucleotide sequence ID" value="NZ_JACCKA010000012.1"/>
</dbReference>
<keyword evidence="2" id="KW-0808">Transferase</keyword>
<keyword evidence="2 3" id="KW-0418">Kinase</keyword>
<evidence type="ECO:0000256" key="1">
    <source>
        <dbReference type="ARBA" id="ARBA00009460"/>
    </source>
</evidence>
<organism evidence="3 4">
    <name type="scientific">Luteimonas salinisoli</name>
    <dbReference type="NCBI Taxonomy" id="2752307"/>
    <lineage>
        <taxon>Bacteria</taxon>
        <taxon>Pseudomonadati</taxon>
        <taxon>Pseudomonadota</taxon>
        <taxon>Gammaproteobacteria</taxon>
        <taxon>Lysobacterales</taxon>
        <taxon>Lysobacteraceae</taxon>
        <taxon>Luteimonas</taxon>
    </lineage>
</organism>
<dbReference type="EMBL" id="JACCKA010000012">
    <property type="protein sequence ID" value="NZA25101.1"/>
    <property type="molecule type" value="Genomic_DNA"/>
</dbReference>
<dbReference type="Gene3D" id="3.30.200.20">
    <property type="entry name" value="Phosphorylase Kinase, domain 1"/>
    <property type="match status" value="1"/>
</dbReference>
<dbReference type="InterPro" id="IPR016477">
    <property type="entry name" value="Fructo-/Ketosamine-3-kinase"/>
</dbReference>
<comment type="caution">
    <text evidence="3">The sequence shown here is derived from an EMBL/GenBank/DDBJ whole genome shotgun (WGS) entry which is preliminary data.</text>
</comment>
<proteinExistence type="inferred from homology"/>
<gene>
    <name evidence="3" type="ORF">H0E84_01765</name>
</gene>
<name>A0A853J7M7_9GAMM</name>
<evidence type="ECO:0000313" key="3">
    <source>
        <dbReference type="EMBL" id="NZA25101.1"/>
    </source>
</evidence>
<dbReference type="Gene3D" id="1.10.510.10">
    <property type="entry name" value="Transferase(Phosphotransferase) domain 1"/>
    <property type="match status" value="1"/>
</dbReference>
<dbReference type="PANTHER" id="PTHR12149">
    <property type="entry name" value="FRUCTOSAMINE 3 KINASE-RELATED PROTEIN"/>
    <property type="match status" value="1"/>
</dbReference>